<dbReference type="SUPFAM" id="SSF56935">
    <property type="entry name" value="Porins"/>
    <property type="match status" value="1"/>
</dbReference>
<evidence type="ECO:0000259" key="9">
    <source>
        <dbReference type="Pfam" id="PF07715"/>
    </source>
</evidence>
<dbReference type="NCBIfam" id="TIGR04056">
    <property type="entry name" value="OMP_RagA_SusC"/>
    <property type="match status" value="1"/>
</dbReference>
<evidence type="ECO:0000256" key="6">
    <source>
        <dbReference type="ARBA" id="ARBA00023237"/>
    </source>
</evidence>
<evidence type="ECO:0000256" key="3">
    <source>
        <dbReference type="ARBA" id="ARBA00022452"/>
    </source>
</evidence>
<dbReference type="InterPro" id="IPR008969">
    <property type="entry name" value="CarboxyPept-like_regulatory"/>
</dbReference>
<evidence type="ECO:0000256" key="7">
    <source>
        <dbReference type="PROSITE-ProRule" id="PRU01360"/>
    </source>
</evidence>
<evidence type="ECO:0000256" key="8">
    <source>
        <dbReference type="SAM" id="Phobius"/>
    </source>
</evidence>
<keyword evidence="4 7" id="KW-0812">Transmembrane</keyword>
<dbReference type="InterPro" id="IPR039426">
    <property type="entry name" value="TonB-dep_rcpt-like"/>
</dbReference>
<keyword evidence="2 7" id="KW-0813">Transport</keyword>
<reference evidence="10 11" key="1">
    <citation type="submission" date="2016-10" db="EMBL/GenBank/DDBJ databases">
        <authorList>
            <person name="de Groot N.N."/>
        </authorList>
    </citation>
    <scope>NUCLEOTIDE SEQUENCE [LARGE SCALE GENOMIC DNA]</scope>
    <source>
        <strain evidence="10 11">CGMCC 1.12333</strain>
    </source>
</reference>
<dbReference type="InterPro" id="IPR012910">
    <property type="entry name" value="Plug_dom"/>
</dbReference>
<dbReference type="Pfam" id="PF07715">
    <property type="entry name" value="Plug"/>
    <property type="match status" value="1"/>
</dbReference>
<dbReference type="Gene3D" id="2.170.130.10">
    <property type="entry name" value="TonB-dependent receptor, plug domain"/>
    <property type="match status" value="1"/>
</dbReference>
<dbReference type="InterPro" id="IPR023997">
    <property type="entry name" value="TonB-dep_OMP_SusC/RagA_CS"/>
</dbReference>
<dbReference type="PROSITE" id="PS52016">
    <property type="entry name" value="TONB_DEPENDENT_REC_3"/>
    <property type="match status" value="1"/>
</dbReference>
<comment type="similarity">
    <text evidence="7">Belongs to the TonB-dependent receptor family.</text>
</comment>
<dbReference type="InterPro" id="IPR036942">
    <property type="entry name" value="Beta-barrel_TonB_sf"/>
</dbReference>
<dbReference type="Gene3D" id="2.40.170.20">
    <property type="entry name" value="TonB-dependent receptor, beta-barrel domain"/>
    <property type="match status" value="1"/>
</dbReference>
<keyword evidence="8" id="KW-1133">Transmembrane helix</keyword>
<keyword evidence="5 7" id="KW-0472">Membrane</keyword>
<protein>
    <submittedName>
        <fullName evidence="10">TonB-linked outer membrane protein, SusC/RagA family</fullName>
    </submittedName>
</protein>
<name>A0A1I7H6P5_9FLAO</name>
<dbReference type="STRING" id="1224947.SAMN05216480_107136"/>
<feature type="transmembrane region" description="Helical" evidence="8">
    <location>
        <begin position="12"/>
        <end position="29"/>
    </location>
</feature>
<keyword evidence="11" id="KW-1185">Reference proteome</keyword>
<dbReference type="InterPro" id="IPR023996">
    <property type="entry name" value="TonB-dep_OMP_SusC/RagA"/>
</dbReference>
<dbReference type="Pfam" id="PF13715">
    <property type="entry name" value="CarbopepD_reg_2"/>
    <property type="match status" value="1"/>
</dbReference>
<keyword evidence="3 7" id="KW-1134">Transmembrane beta strand</keyword>
<sequence>MCKLIFKNYGQLYWLCFMILIPMGINAQIQVKKTIEGVVTDHEGIPLPGASVVEGETTNGVSTDFDGHFSIQVANSESVLVISFVGYQTQHIKADSSPVNVTLLPDATSLDEVVVIGYGEAKQSDLTGSVTSVSLEDVAGQPTSNIGDAIQGRAAGVTVITSGQPGNNPTFRIRGTGTIGNNDPLIVVDGMPLNGGLNQVNMKDVASLQVLKDASATAIYGSRGSNGVVIITTKKGKQGMGKLDVDVFTSFQRPTNVLEVLNAQEFATLNNEILVNGGLTPNPEFANPETLGAGTDWVDAFFTTGKQQNITVSYTKGNEKSNLYTSFNVFDQSGTIINSDYTRYIAQFNSDVELNEHLKFGNRLKLNYDVKENGDNSIQNALLSLPTQSIYDQDGVYTGPLGQAIYSGDVENPIGKSNIVENTTKGYNVQGNIYGELSFFNGFSLKSLFGIEANFWDSRTWVPSYAWGSDVSLNAYLSEGSNKSLTMLWDNTLTYTKTWDGGTSLTAVIGTSAQENQYKYISGSVQGFPSEETQTLNNGLLQPTINGSGSEWAIFSYFARGQFDYKNKYYLTTTVRRDGSSRFGEGNKYGTFPSASIAWRLSEESFLSSADYLDDLKLRLGYGITGNQNIGNYSFASAYNTNVYNFNNTFVTAAVPTVLPNSNVQWESQKQWNAGMDLSLWNHKIALTVDAYLKRTEDMLVPQTVPVTSGYSDVYVPYINAGSIENKGIEIMLSTRTMEHEKFQWNTDVVFAFNDNQVIDINSDTPLTTGSIGLNYSLARIQPGYPINVFYGFVQDGIFQNQQEVTEHAVQIPGTNPATSTAPGDIRFKDLNSDGIINDQDRTFIGNPNPDITFSLNNNFSIGNFDISIFFQGVYGNDIFNANRLYLENMSVTTNQSRAVLHRWQGPGTSNSMPRAVFGDPNQNTRPSTRYIEDGSYIRLKNVNLSYNVPTELFKKPFFSSLKLYASAQNLWTLTNYSGFDPEVNTDGIDNNIYPVTQSFTFGATLGF</sequence>
<proteinExistence type="inferred from homology"/>
<dbReference type="Proteomes" id="UP000199138">
    <property type="component" value="Unassembled WGS sequence"/>
</dbReference>
<gene>
    <name evidence="10" type="ORF">SAMN05216480_107136</name>
</gene>
<evidence type="ECO:0000256" key="4">
    <source>
        <dbReference type="ARBA" id="ARBA00022692"/>
    </source>
</evidence>
<dbReference type="EMBL" id="FPBK01000007">
    <property type="protein sequence ID" value="SFU56353.1"/>
    <property type="molecule type" value="Genomic_DNA"/>
</dbReference>
<evidence type="ECO:0000256" key="1">
    <source>
        <dbReference type="ARBA" id="ARBA00004571"/>
    </source>
</evidence>
<evidence type="ECO:0000256" key="2">
    <source>
        <dbReference type="ARBA" id="ARBA00022448"/>
    </source>
</evidence>
<comment type="subcellular location">
    <subcellularLocation>
        <location evidence="1 7">Cell outer membrane</location>
        <topology evidence="1 7">Multi-pass membrane protein</topology>
    </subcellularLocation>
</comment>
<evidence type="ECO:0000313" key="11">
    <source>
        <dbReference type="Proteomes" id="UP000199138"/>
    </source>
</evidence>
<dbReference type="NCBIfam" id="TIGR04057">
    <property type="entry name" value="SusC_RagA_signa"/>
    <property type="match status" value="1"/>
</dbReference>
<dbReference type="Gene3D" id="2.60.40.1120">
    <property type="entry name" value="Carboxypeptidase-like, regulatory domain"/>
    <property type="match status" value="1"/>
</dbReference>
<accession>A0A1I7H6P5</accession>
<dbReference type="RefSeq" id="WP_177229108.1">
    <property type="nucleotide sequence ID" value="NZ_FPBK01000007.1"/>
</dbReference>
<dbReference type="InterPro" id="IPR037066">
    <property type="entry name" value="Plug_dom_sf"/>
</dbReference>
<evidence type="ECO:0000313" key="10">
    <source>
        <dbReference type="EMBL" id="SFU56353.1"/>
    </source>
</evidence>
<dbReference type="AlphaFoldDB" id="A0A1I7H6P5"/>
<dbReference type="SUPFAM" id="SSF49464">
    <property type="entry name" value="Carboxypeptidase regulatory domain-like"/>
    <property type="match status" value="1"/>
</dbReference>
<feature type="domain" description="TonB-dependent receptor plug" evidence="9">
    <location>
        <begin position="123"/>
        <end position="228"/>
    </location>
</feature>
<evidence type="ECO:0000256" key="5">
    <source>
        <dbReference type="ARBA" id="ARBA00023136"/>
    </source>
</evidence>
<keyword evidence="6 7" id="KW-0998">Cell outer membrane</keyword>
<dbReference type="GO" id="GO:0009279">
    <property type="term" value="C:cell outer membrane"/>
    <property type="evidence" value="ECO:0007669"/>
    <property type="project" value="UniProtKB-SubCell"/>
</dbReference>
<organism evidence="10 11">
    <name type="scientific">Pustulibacterium marinum</name>
    <dbReference type="NCBI Taxonomy" id="1224947"/>
    <lineage>
        <taxon>Bacteria</taxon>
        <taxon>Pseudomonadati</taxon>
        <taxon>Bacteroidota</taxon>
        <taxon>Flavobacteriia</taxon>
        <taxon>Flavobacteriales</taxon>
        <taxon>Flavobacteriaceae</taxon>
        <taxon>Pustulibacterium</taxon>
    </lineage>
</organism>